<reference evidence="7" key="1">
    <citation type="journal article" date="2019" name="Int. J. Syst. Evol. Microbiol.">
        <title>The Global Catalogue of Microorganisms (GCM) 10K type strain sequencing project: providing services to taxonomists for standard genome sequencing and annotation.</title>
        <authorList>
            <consortium name="The Broad Institute Genomics Platform"/>
            <consortium name="The Broad Institute Genome Sequencing Center for Infectious Disease"/>
            <person name="Wu L."/>
            <person name="Ma J."/>
        </authorList>
    </citation>
    <scope>NUCLEOTIDE SEQUENCE [LARGE SCALE GENOMIC DNA]</scope>
    <source>
        <strain evidence="7">CECT 7806</strain>
    </source>
</reference>
<name>A0ABT8AT61_9HYPH</name>
<dbReference type="Proteomes" id="UP001244297">
    <property type="component" value="Unassembled WGS sequence"/>
</dbReference>
<evidence type="ECO:0000313" key="6">
    <source>
        <dbReference type="EMBL" id="MDN3572925.1"/>
    </source>
</evidence>
<dbReference type="Gene3D" id="1.20.1420.20">
    <property type="entry name" value="M75 peptidase, HXXE motif"/>
    <property type="match status" value="1"/>
</dbReference>
<dbReference type="InterPro" id="IPR053377">
    <property type="entry name" value="Iron_uptake_EfeM/EfeO"/>
</dbReference>
<keyword evidence="3" id="KW-0732">Signal</keyword>
<dbReference type="PANTHER" id="PTHR39192">
    <property type="entry name" value="IRON UPTAKE SYSTEM COMPONENT EFEO"/>
    <property type="match status" value="1"/>
</dbReference>
<dbReference type="InterPro" id="IPR034981">
    <property type="entry name" value="Imelysin-like_EfeO/Algp7"/>
</dbReference>
<gene>
    <name evidence="6" type="primary">efeO</name>
    <name evidence="6" type="ORF">QWZ18_20135</name>
</gene>
<comment type="similarity">
    <text evidence="2">Belongs to the EfeM/EfeO family.</text>
</comment>
<keyword evidence="7" id="KW-1185">Reference proteome</keyword>
<dbReference type="NCBIfam" id="NF007697">
    <property type="entry name" value="PRK10378.1"/>
    <property type="match status" value="1"/>
</dbReference>
<dbReference type="InterPro" id="IPR038352">
    <property type="entry name" value="Imelysin_sf"/>
</dbReference>
<evidence type="ECO:0000256" key="1">
    <source>
        <dbReference type="ARBA" id="ARBA00004196"/>
    </source>
</evidence>
<evidence type="ECO:0000256" key="4">
    <source>
        <dbReference type="SAM" id="MobiDB-lite"/>
    </source>
</evidence>
<dbReference type="Pfam" id="PF09375">
    <property type="entry name" value="Peptidase_M75"/>
    <property type="match status" value="1"/>
</dbReference>
<dbReference type="NCBIfam" id="NF041757">
    <property type="entry name" value="EfeO"/>
    <property type="match status" value="1"/>
</dbReference>
<dbReference type="InterPro" id="IPR050894">
    <property type="entry name" value="EfeM/EfeO_iron_uptake"/>
</dbReference>
<evidence type="ECO:0000256" key="3">
    <source>
        <dbReference type="ARBA" id="ARBA00022729"/>
    </source>
</evidence>
<comment type="subcellular location">
    <subcellularLocation>
        <location evidence="1">Cell envelope</location>
    </subcellularLocation>
</comment>
<protein>
    <submittedName>
        <fullName evidence="6">Iron uptake system protein EfeO</fullName>
    </submittedName>
</protein>
<evidence type="ECO:0000256" key="2">
    <source>
        <dbReference type="ARBA" id="ARBA00005989"/>
    </source>
</evidence>
<feature type="domain" description="Imelysin-like" evidence="5">
    <location>
        <begin position="57"/>
        <end position="275"/>
    </location>
</feature>
<dbReference type="CDD" id="cd14656">
    <property type="entry name" value="Imelysin-like_EfeO"/>
    <property type="match status" value="1"/>
</dbReference>
<accession>A0ABT8AT61</accession>
<evidence type="ECO:0000313" key="7">
    <source>
        <dbReference type="Proteomes" id="UP001244297"/>
    </source>
</evidence>
<proteinExistence type="inferred from homology"/>
<sequence length="296" mass="32450">MPEIPRLAPDRRRAAAVAVALMVGLGDPRPGWALEQPDSPPRPARPSRPAAPELAAALAAYRTYVVAQADAFVRETARFVAAVQAGQLAEARRLYAPARAPYERIEPVAALFPDLIKRLDVRGDEFELRERDPAFVGFHRLEMALFTHGSTEGLGEAAERLAAETVILRDRVAGLAIPPAKAVGTASALIEGIAATKISGEEERYSRTDLWDFQANIEGSKVVFTLLRPLLADRDFVARVERSYKRVEDLLARYRSPDGGFQSYDNLTARDRNALKGPITLLAEDLSTLRGRLGID</sequence>
<feature type="region of interest" description="Disordered" evidence="4">
    <location>
        <begin position="26"/>
        <end position="50"/>
    </location>
</feature>
<dbReference type="InterPro" id="IPR018976">
    <property type="entry name" value="Imelysin-like"/>
</dbReference>
<evidence type="ECO:0000259" key="5">
    <source>
        <dbReference type="Pfam" id="PF09375"/>
    </source>
</evidence>
<dbReference type="PANTHER" id="PTHR39192:SF1">
    <property type="entry name" value="IRON UPTAKE SYSTEM COMPONENT EFEO"/>
    <property type="match status" value="1"/>
</dbReference>
<organism evidence="6 7">
    <name type="scientific">Methylobacterium longum</name>
    <dbReference type="NCBI Taxonomy" id="767694"/>
    <lineage>
        <taxon>Bacteria</taxon>
        <taxon>Pseudomonadati</taxon>
        <taxon>Pseudomonadota</taxon>
        <taxon>Alphaproteobacteria</taxon>
        <taxon>Hyphomicrobiales</taxon>
        <taxon>Methylobacteriaceae</taxon>
        <taxon>Methylobacterium</taxon>
    </lineage>
</organism>
<comment type="caution">
    <text evidence="6">The sequence shown here is derived from an EMBL/GenBank/DDBJ whole genome shotgun (WGS) entry which is preliminary data.</text>
</comment>
<dbReference type="EMBL" id="JAUFPT010000062">
    <property type="protein sequence ID" value="MDN3572925.1"/>
    <property type="molecule type" value="Genomic_DNA"/>
</dbReference>
<dbReference type="RefSeq" id="WP_238285718.1">
    <property type="nucleotide sequence ID" value="NZ_BPQS01000004.1"/>
</dbReference>